<organism evidence="2 3">
    <name type="scientific">Streptomyces hazeniae</name>
    <dbReference type="NCBI Taxonomy" id="3075538"/>
    <lineage>
        <taxon>Bacteria</taxon>
        <taxon>Bacillati</taxon>
        <taxon>Actinomycetota</taxon>
        <taxon>Actinomycetes</taxon>
        <taxon>Kitasatosporales</taxon>
        <taxon>Streptomycetaceae</taxon>
        <taxon>Streptomyces</taxon>
    </lineage>
</organism>
<evidence type="ECO:0008006" key="4">
    <source>
        <dbReference type="Google" id="ProtNLM"/>
    </source>
</evidence>
<accession>A0ABU2NJQ9</accession>
<evidence type="ECO:0000313" key="2">
    <source>
        <dbReference type="EMBL" id="MDT0377217.1"/>
    </source>
</evidence>
<reference evidence="3" key="1">
    <citation type="submission" date="2023-07" db="EMBL/GenBank/DDBJ databases">
        <title>30 novel species of actinomycetes from the DSMZ collection.</title>
        <authorList>
            <person name="Nouioui I."/>
        </authorList>
    </citation>
    <scope>NUCLEOTIDE SEQUENCE [LARGE SCALE GENOMIC DNA]</scope>
    <source>
        <strain evidence="3">DSM 42041</strain>
    </source>
</reference>
<name>A0ABU2NJQ9_9ACTN</name>
<feature type="compositionally biased region" description="Basic and acidic residues" evidence="1">
    <location>
        <begin position="136"/>
        <end position="154"/>
    </location>
</feature>
<keyword evidence="3" id="KW-1185">Reference proteome</keyword>
<comment type="caution">
    <text evidence="2">The sequence shown here is derived from an EMBL/GenBank/DDBJ whole genome shotgun (WGS) entry which is preliminary data.</text>
</comment>
<dbReference type="Proteomes" id="UP001183414">
    <property type="component" value="Unassembled WGS sequence"/>
</dbReference>
<evidence type="ECO:0000256" key="1">
    <source>
        <dbReference type="SAM" id="MobiDB-lite"/>
    </source>
</evidence>
<proteinExistence type="predicted"/>
<sequence length="171" mass="18321">MATDTGATPPRLIPSGKCFCGCGEDVGLGSFFARGHDKTAEGALLAARYEASVAHLLDHHGFGPDNSVTEAAIAAGRWAECRCGFRGGEQSMRNHQKNHCAYRADGGLTHEGALLRAVKEGPGDWDTARAVQALREAGKPASESRARDKLRKLHEDGHLVRTGPARYRTTD</sequence>
<dbReference type="EMBL" id="JAVREQ010000001">
    <property type="protein sequence ID" value="MDT0377217.1"/>
    <property type="molecule type" value="Genomic_DNA"/>
</dbReference>
<evidence type="ECO:0000313" key="3">
    <source>
        <dbReference type="Proteomes" id="UP001183414"/>
    </source>
</evidence>
<dbReference type="RefSeq" id="WP_311671222.1">
    <property type="nucleotide sequence ID" value="NZ_JAVREQ010000001.1"/>
</dbReference>
<gene>
    <name evidence="2" type="ORF">RM572_00305</name>
</gene>
<feature type="region of interest" description="Disordered" evidence="1">
    <location>
        <begin position="135"/>
        <end position="154"/>
    </location>
</feature>
<protein>
    <recommendedName>
        <fullName evidence="4">C2H2-type domain-containing protein</fullName>
    </recommendedName>
</protein>